<dbReference type="CDD" id="cd06267">
    <property type="entry name" value="PBP1_LacI_sugar_binding-like"/>
    <property type="match status" value="1"/>
</dbReference>
<evidence type="ECO:0000313" key="6">
    <source>
        <dbReference type="EMBL" id="TWH72068.1"/>
    </source>
</evidence>
<dbReference type="PROSITE" id="PS50932">
    <property type="entry name" value="HTH_LACI_2"/>
    <property type="match status" value="1"/>
</dbReference>
<comment type="caution">
    <text evidence="6">The sequence shown here is derived from an EMBL/GenBank/DDBJ whole genome shotgun (WGS) entry which is preliminary data.</text>
</comment>
<dbReference type="SUPFAM" id="SSF53822">
    <property type="entry name" value="Periplasmic binding protein-like I"/>
    <property type="match status" value="1"/>
</dbReference>
<evidence type="ECO:0000256" key="4">
    <source>
        <dbReference type="SAM" id="MobiDB-lite"/>
    </source>
</evidence>
<keyword evidence="3" id="KW-0804">Transcription</keyword>
<dbReference type="InterPro" id="IPR000843">
    <property type="entry name" value="HTH_LacI"/>
</dbReference>
<sequence length="367" mass="38600">MEPTEAGHREHRATTIYDVAKAAGVAPSTVSRAFSRPGRVNSETAERIRQVAEELGYRTNPLARALSTARSHMLALVVSDVANPFYSEVIRGAQAAAADAGFTVLLTDAQESERLERAAIERAIPSVDGIVLAGSRLSDSAIRMVSKQKPVVVLNRAIVDVPSVVPDNARGMRQAAEHLASLGHGSITYVAGPEASWADGMRWRSLLEAAPDHSLRVRRIGPFSPDVPGGVQAAEVLTRNPTSAVIAYNDQLAIGVIRGLAARGIRVPGDVSVIGFDNIFASELISPGLTTVAAPLYTEGSTATKHLLTLIESGRRQQSLSAVLPTLLVVRGSTAQRKRKRTSPASGTNSIPGSAAAAARSTSAGSR</sequence>
<dbReference type="AlphaFoldDB" id="A0A562IMD5"/>
<accession>A0A562IMD5</accession>
<dbReference type="SUPFAM" id="SSF47413">
    <property type="entry name" value="lambda repressor-like DNA-binding domains"/>
    <property type="match status" value="1"/>
</dbReference>
<organism evidence="6 7">
    <name type="scientific">Modestobacter roseus</name>
    <dbReference type="NCBI Taxonomy" id="1181884"/>
    <lineage>
        <taxon>Bacteria</taxon>
        <taxon>Bacillati</taxon>
        <taxon>Actinomycetota</taxon>
        <taxon>Actinomycetes</taxon>
        <taxon>Geodermatophilales</taxon>
        <taxon>Geodermatophilaceae</taxon>
        <taxon>Modestobacter</taxon>
    </lineage>
</organism>
<evidence type="ECO:0000256" key="2">
    <source>
        <dbReference type="ARBA" id="ARBA00023125"/>
    </source>
</evidence>
<protein>
    <submittedName>
        <fullName evidence="6">LacI family transcriptional regulator</fullName>
    </submittedName>
</protein>
<feature type="compositionally biased region" description="Polar residues" evidence="4">
    <location>
        <begin position="343"/>
        <end position="352"/>
    </location>
</feature>
<dbReference type="GO" id="GO:0000976">
    <property type="term" value="F:transcription cis-regulatory region binding"/>
    <property type="evidence" value="ECO:0007669"/>
    <property type="project" value="TreeGrafter"/>
</dbReference>
<dbReference type="PANTHER" id="PTHR30146">
    <property type="entry name" value="LACI-RELATED TRANSCRIPTIONAL REPRESSOR"/>
    <property type="match status" value="1"/>
</dbReference>
<evidence type="ECO:0000256" key="3">
    <source>
        <dbReference type="ARBA" id="ARBA00023163"/>
    </source>
</evidence>
<gene>
    <name evidence="6" type="ORF">JD78_00572</name>
</gene>
<evidence type="ECO:0000256" key="1">
    <source>
        <dbReference type="ARBA" id="ARBA00023015"/>
    </source>
</evidence>
<dbReference type="SMART" id="SM00354">
    <property type="entry name" value="HTH_LACI"/>
    <property type="match status" value="1"/>
</dbReference>
<dbReference type="Gene3D" id="1.10.260.40">
    <property type="entry name" value="lambda repressor-like DNA-binding domains"/>
    <property type="match status" value="1"/>
</dbReference>
<dbReference type="Proteomes" id="UP000321490">
    <property type="component" value="Unassembled WGS sequence"/>
</dbReference>
<dbReference type="EMBL" id="VLKF01000001">
    <property type="protein sequence ID" value="TWH72068.1"/>
    <property type="molecule type" value="Genomic_DNA"/>
</dbReference>
<dbReference type="InterPro" id="IPR010982">
    <property type="entry name" value="Lambda_DNA-bd_dom_sf"/>
</dbReference>
<dbReference type="Gene3D" id="3.40.50.2300">
    <property type="match status" value="2"/>
</dbReference>
<dbReference type="GO" id="GO:0003700">
    <property type="term" value="F:DNA-binding transcription factor activity"/>
    <property type="evidence" value="ECO:0007669"/>
    <property type="project" value="TreeGrafter"/>
</dbReference>
<feature type="compositionally biased region" description="Low complexity" evidence="4">
    <location>
        <begin position="353"/>
        <end position="367"/>
    </location>
</feature>
<dbReference type="InterPro" id="IPR028082">
    <property type="entry name" value="Peripla_BP_I"/>
</dbReference>
<reference evidence="6 7" key="1">
    <citation type="submission" date="2019-07" db="EMBL/GenBank/DDBJ databases">
        <title>R&amp;d 2014.</title>
        <authorList>
            <person name="Klenk H.-P."/>
        </authorList>
    </citation>
    <scope>NUCLEOTIDE SEQUENCE [LARGE SCALE GENOMIC DNA]</scope>
    <source>
        <strain evidence="6 7">DSM 45764</strain>
    </source>
</reference>
<dbReference type="Pfam" id="PF00356">
    <property type="entry name" value="LacI"/>
    <property type="match status" value="1"/>
</dbReference>
<dbReference type="CDD" id="cd01392">
    <property type="entry name" value="HTH_LacI"/>
    <property type="match status" value="1"/>
</dbReference>
<name>A0A562IMD5_9ACTN</name>
<dbReference type="InterPro" id="IPR001761">
    <property type="entry name" value="Peripla_BP/Lac1_sug-bd_dom"/>
</dbReference>
<evidence type="ECO:0000259" key="5">
    <source>
        <dbReference type="PROSITE" id="PS50932"/>
    </source>
</evidence>
<feature type="domain" description="HTH lacI-type" evidence="5">
    <location>
        <begin position="14"/>
        <end position="68"/>
    </location>
</feature>
<dbReference type="PANTHER" id="PTHR30146:SF147">
    <property type="entry name" value="HTH-TYPE TRANSCRIPTIONAL REGULATOR DEGA"/>
    <property type="match status" value="1"/>
</dbReference>
<keyword evidence="1" id="KW-0805">Transcription regulation</keyword>
<proteinExistence type="predicted"/>
<keyword evidence="2" id="KW-0238">DNA-binding</keyword>
<feature type="region of interest" description="Disordered" evidence="4">
    <location>
        <begin position="334"/>
        <end position="367"/>
    </location>
</feature>
<dbReference type="Pfam" id="PF00532">
    <property type="entry name" value="Peripla_BP_1"/>
    <property type="match status" value="1"/>
</dbReference>
<evidence type="ECO:0000313" key="7">
    <source>
        <dbReference type="Proteomes" id="UP000321490"/>
    </source>
</evidence>
<dbReference type="RefSeq" id="WP_228395130.1">
    <property type="nucleotide sequence ID" value="NZ_JABGDC010000073.1"/>
</dbReference>
<keyword evidence="7" id="KW-1185">Reference proteome</keyword>